<keyword evidence="2" id="KW-1185">Reference proteome</keyword>
<dbReference type="Proteomes" id="UP001327560">
    <property type="component" value="Chromosome 6"/>
</dbReference>
<organism evidence="1 2">
    <name type="scientific">Canna indica</name>
    <name type="common">Indian-shot</name>
    <dbReference type="NCBI Taxonomy" id="4628"/>
    <lineage>
        <taxon>Eukaryota</taxon>
        <taxon>Viridiplantae</taxon>
        <taxon>Streptophyta</taxon>
        <taxon>Embryophyta</taxon>
        <taxon>Tracheophyta</taxon>
        <taxon>Spermatophyta</taxon>
        <taxon>Magnoliopsida</taxon>
        <taxon>Liliopsida</taxon>
        <taxon>Zingiberales</taxon>
        <taxon>Cannaceae</taxon>
        <taxon>Canna</taxon>
    </lineage>
</organism>
<reference evidence="1 2" key="1">
    <citation type="submission" date="2023-10" db="EMBL/GenBank/DDBJ databases">
        <title>Chromosome-scale genome assembly provides insights into flower coloration mechanisms of Canna indica.</title>
        <authorList>
            <person name="Li C."/>
        </authorList>
    </citation>
    <scope>NUCLEOTIDE SEQUENCE [LARGE SCALE GENOMIC DNA]</scope>
    <source>
        <tissue evidence="1">Flower</tissue>
    </source>
</reference>
<protein>
    <submittedName>
        <fullName evidence="1">Uncharacterized protein</fullName>
    </submittedName>
</protein>
<proteinExistence type="predicted"/>
<evidence type="ECO:0000313" key="2">
    <source>
        <dbReference type="Proteomes" id="UP001327560"/>
    </source>
</evidence>
<sequence length="138" mass="15929">MQERTDVSCSLCIHYKSGSVFGPTDHVQILHGRNRLPLDHSNNANFRTSLLHIFGCPSTTMGWHEFLRKVEKQQFPVLPGMENEEEAWSIERASLSLLWCWSLWNYSIFNEISADWTAADWTATVPLGFSFWLHLNTS</sequence>
<dbReference type="AlphaFoldDB" id="A0AAQ3QI34"/>
<gene>
    <name evidence="1" type="ORF">Cni_G20808</name>
</gene>
<accession>A0AAQ3QI34</accession>
<dbReference type="EMBL" id="CP136895">
    <property type="protein sequence ID" value="WOL12044.1"/>
    <property type="molecule type" value="Genomic_DNA"/>
</dbReference>
<name>A0AAQ3QI34_9LILI</name>
<evidence type="ECO:0000313" key="1">
    <source>
        <dbReference type="EMBL" id="WOL12044.1"/>
    </source>
</evidence>